<feature type="domain" description="GGDEF" evidence="6">
    <location>
        <begin position="492"/>
        <end position="627"/>
    </location>
</feature>
<feature type="transmembrane region" description="Helical" evidence="5">
    <location>
        <begin position="287"/>
        <end position="305"/>
    </location>
</feature>
<evidence type="ECO:0000256" key="1">
    <source>
        <dbReference type="ARBA" id="ARBA00001946"/>
    </source>
</evidence>
<dbReference type="EMBL" id="CP047656">
    <property type="protein sequence ID" value="QHJ12570.1"/>
    <property type="molecule type" value="Genomic_DNA"/>
</dbReference>
<feature type="transmembrane region" description="Helical" evidence="5">
    <location>
        <begin position="373"/>
        <end position="394"/>
    </location>
</feature>
<dbReference type="CDD" id="cd01949">
    <property type="entry name" value="GGDEF"/>
    <property type="match status" value="1"/>
</dbReference>
<evidence type="ECO:0000259" key="6">
    <source>
        <dbReference type="PROSITE" id="PS50887"/>
    </source>
</evidence>
<dbReference type="EC" id="2.7.7.65" evidence="2"/>
<dbReference type="PANTHER" id="PTHR45138:SF9">
    <property type="entry name" value="DIGUANYLATE CYCLASE DGCM-RELATED"/>
    <property type="match status" value="1"/>
</dbReference>
<dbReference type="Pfam" id="PF07695">
    <property type="entry name" value="7TMR-DISM_7TM"/>
    <property type="match status" value="1"/>
</dbReference>
<name>A0A857JN86_9ALTE</name>
<dbReference type="InterPro" id="IPR000160">
    <property type="entry name" value="GGDEF_dom"/>
</dbReference>
<comment type="cofactor">
    <cofactor evidence="1">
        <name>Mg(2+)</name>
        <dbReference type="ChEBI" id="CHEBI:18420"/>
    </cofactor>
</comment>
<evidence type="ECO:0000256" key="2">
    <source>
        <dbReference type="ARBA" id="ARBA00012528"/>
    </source>
</evidence>
<dbReference type="SUPFAM" id="SSF55073">
    <property type="entry name" value="Nucleotide cyclase"/>
    <property type="match status" value="1"/>
</dbReference>
<dbReference type="KEGG" id="pmes:FX988_02828"/>
<evidence type="ECO:0000256" key="5">
    <source>
        <dbReference type="SAM" id="Phobius"/>
    </source>
</evidence>
<keyword evidence="5" id="KW-1133">Transmembrane helix</keyword>
<dbReference type="Pfam" id="PF07696">
    <property type="entry name" value="7TMR-DISMED2"/>
    <property type="match status" value="1"/>
</dbReference>
<evidence type="ECO:0000313" key="8">
    <source>
        <dbReference type="Proteomes" id="UP000464524"/>
    </source>
</evidence>
<organism evidence="7 8">
    <name type="scientific">Paraglaciecola mesophila</name>
    <dbReference type="NCBI Taxonomy" id="197222"/>
    <lineage>
        <taxon>Bacteria</taxon>
        <taxon>Pseudomonadati</taxon>
        <taxon>Pseudomonadota</taxon>
        <taxon>Gammaproteobacteria</taxon>
        <taxon>Alteromonadales</taxon>
        <taxon>Alteromonadaceae</taxon>
        <taxon>Paraglaciecola</taxon>
    </lineage>
</organism>
<keyword evidence="5" id="KW-0472">Membrane</keyword>
<dbReference type="Proteomes" id="UP000464524">
    <property type="component" value="Chromosome"/>
</dbReference>
<feature type="transmembrane region" description="Helical" evidence="5">
    <location>
        <begin position="219"/>
        <end position="236"/>
    </location>
</feature>
<dbReference type="InterPro" id="IPR029787">
    <property type="entry name" value="Nucleotide_cyclase"/>
</dbReference>
<dbReference type="PROSITE" id="PS50887">
    <property type="entry name" value="GGDEF"/>
    <property type="match status" value="1"/>
</dbReference>
<dbReference type="AlphaFoldDB" id="A0A857JN86"/>
<feature type="coiled-coil region" evidence="4">
    <location>
        <begin position="401"/>
        <end position="464"/>
    </location>
</feature>
<comment type="catalytic activity">
    <reaction evidence="3">
        <text>2 GTP = 3',3'-c-di-GMP + 2 diphosphate</text>
        <dbReference type="Rhea" id="RHEA:24898"/>
        <dbReference type="ChEBI" id="CHEBI:33019"/>
        <dbReference type="ChEBI" id="CHEBI:37565"/>
        <dbReference type="ChEBI" id="CHEBI:58805"/>
        <dbReference type="EC" id="2.7.7.65"/>
    </reaction>
</comment>
<dbReference type="Gene3D" id="2.60.40.2380">
    <property type="match status" value="1"/>
</dbReference>
<protein>
    <recommendedName>
        <fullName evidence="2">diguanylate cyclase</fullName>
        <ecNumber evidence="2">2.7.7.65</ecNumber>
    </recommendedName>
</protein>
<feature type="transmembrane region" description="Helical" evidence="5">
    <location>
        <begin position="15"/>
        <end position="35"/>
    </location>
</feature>
<feature type="transmembrane region" description="Helical" evidence="5">
    <location>
        <begin position="256"/>
        <end position="275"/>
    </location>
</feature>
<feature type="transmembrane region" description="Helical" evidence="5">
    <location>
        <begin position="345"/>
        <end position="367"/>
    </location>
</feature>
<dbReference type="InterPro" id="IPR043128">
    <property type="entry name" value="Rev_trsase/Diguanyl_cyclase"/>
</dbReference>
<dbReference type="FunFam" id="3.30.70.270:FF:000001">
    <property type="entry name" value="Diguanylate cyclase domain protein"/>
    <property type="match status" value="1"/>
</dbReference>
<dbReference type="InterPro" id="IPR011622">
    <property type="entry name" value="7TMR_DISM_rcpt_extracell_dom2"/>
</dbReference>
<evidence type="ECO:0000256" key="3">
    <source>
        <dbReference type="ARBA" id="ARBA00034247"/>
    </source>
</evidence>
<dbReference type="OrthoDB" id="5289013at2"/>
<dbReference type="SMART" id="SM00267">
    <property type="entry name" value="GGDEF"/>
    <property type="match status" value="1"/>
</dbReference>
<dbReference type="GO" id="GO:0052621">
    <property type="term" value="F:diguanylate cyclase activity"/>
    <property type="evidence" value="ECO:0007669"/>
    <property type="project" value="UniProtKB-EC"/>
</dbReference>
<proteinExistence type="predicted"/>
<dbReference type="NCBIfam" id="TIGR00254">
    <property type="entry name" value="GGDEF"/>
    <property type="match status" value="1"/>
</dbReference>
<keyword evidence="5" id="KW-0812">Transmembrane</keyword>
<keyword evidence="8" id="KW-1185">Reference proteome</keyword>
<gene>
    <name evidence="7" type="ORF">FX988_02828</name>
</gene>
<dbReference type="Gene3D" id="3.30.70.270">
    <property type="match status" value="1"/>
</dbReference>
<dbReference type="InterPro" id="IPR050469">
    <property type="entry name" value="Diguanylate_Cyclase"/>
</dbReference>
<feature type="transmembrane region" description="Helical" evidence="5">
    <location>
        <begin position="191"/>
        <end position="212"/>
    </location>
</feature>
<keyword evidence="4" id="KW-0175">Coiled coil</keyword>
<dbReference type="InterPro" id="IPR011623">
    <property type="entry name" value="7TMR_DISM_rcpt_extracell_dom1"/>
</dbReference>
<dbReference type="Pfam" id="PF00990">
    <property type="entry name" value="GGDEF"/>
    <property type="match status" value="1"/>
</dbReference>
<dbReference type="PANTHER" id="PTHR45138">
    <property type="entry name" value="REGULATORY COMPONENTS OF SENSORY TRANSDUCTION SYSTEM"/>
    <property type="match status" value="1"/>
</dbReference>
<sequence length="633" mass="72451">MAIDALFRSVLTQRAAIQLMSATCILLFLITVFSIKLQAPEPLPQSTLFYLDDTQQQYKISTLPALSSDKWQGLERFQLALPMTDTPHWVSFNMTNIASQEHWLLELNNPFIDHVSVWFIENNQLLDHYQTGDSQPFASRVMPYETFLFPVPEFEEQLRVVVRISSEGTLQVPINVWAESNFLVFNGEHSVLMGLFFGILFAMGISNLFFFVISRQPVFLLYAGYVLSFALLLSAMQGLGYKYIWSESPWMQKNSVSLWASATVFYAIVFTNVLLDIKSVSLRLHKTLNILAIVFAVALVASPFIPKPWFLEPFLFALCGICIFIYAVSIWGWYKKIHLARFYTLAWTSLLVSCLMACLEHLNLISLTISSNYLLMLGVIIETFLLALMLALSVNHQRRQLFRAQKEALRKERDMRAVQEEVLAQQNNAQEELEYSVQERTLELEIALRELSEINRELEEKNTLDALTGIRNRRYFDKKYLAEVRRSRRERTELVVAMIDIDHFKKVNDEHGHLVGDDCIKFVAERLKKTLKRPSDDVCRYGGEEFSVILPSTDIQGAHDLLDQLRLEIQNTPVYSAGVTVRLTVSIGLASAIMDPQQSEDVLIGFADQLLYQAKNNGRNCIVAQKLPDSEQP</sequence>
<reference evidence="7 8" key="1">
    <citation type="submission" date="2019-12" db="EMBL/GenBank/DDBJ databases">
        <title>Genome sequencing and assembly of endphytes of Porphyra tenera.</title>
        <authorList>
            <person name="Park J.M."/>
            <person name="Shin R."/>
            <person name="Jo S.H."/>
        </authorList>
    </citation>
    <scope>NUCLEOTIDE SEQUENCE [LARGE SCALE GENOMIC DNA]</scope>
    <source>
        <strain evidence="7 8">GPM4</strain>
    </source>
</reference>
<feature type="transmembrane region" description="Helical" evidence="5">
    <location>
        <begin position="311"/>
        <end position="333"/>
    </location>
</feature>
<evidence type="ECO:0000256" key="4">
    <source>
        <dbReference type="SAM" id="Coils"/>
    </source>
</evidence>
<accession>A0A857JN86</accession>
<evidence type="ECO:0000313" key="7">
    <source>
        <dbReference type="EMBL" id="QHJ12570.1"/>
    </source>
</evidence>